<dbReference type="RefSeq" id="WP_142505244.1">
    <property type="nucleotide sequence ID" value="NZ_FXTI01000004.1"/>
</dbReference>
<organism evidence="2 3">
    <name type="scientific">Melghirimyces algeriensis</name>
    <dbReference type="NCBI Taxonomy" id="910412"/>
    <lineage>
        <taxon>Bacteria</taxon>
        <taxon>Bacillati</taxon>
        <taxon>Bacillota</taxon>
        <taxon>Bacilli</taxon>
        <taxon>Bacillales</taxon>
        <taxon>Thermoactinomycetaceae</taxon>
        <taxon>Melghirimyces</taxon>
    </lineage>
</organism>
<dbReference type="EMBL" id="FXTI01000004">
    <property type="protein sequence ID" value="SMO62902.1"/>
    <property type="molecule type" value="Genomic_DNA"/>
</dbReference>
<proteinExistence type="predicted"/>
<gene>
    <name evidence="2" type="ORF">SAMN06264849_104182</name>
</gene>
<dbReference type="GO" id="GO:0016879">
    <property type="term" value="F:ligase activity, forming carbon-nitrogen bonds"/>
    <property type="evidence" value="ECO:0007669"/>
    <property type="project" value="TreeGrafter"/>
</dbReference>
<dbReference type="Pfam" id="PF14398">
    <property type="entry name" value="ATPgrasp_YheCD"/>
    <property type="match status" value="1"/>
</dbReference>
<evidence type="ECO:0000313" key="3">
    <source>
        <dbReference type="Proteomes" id="UP000315636"/>
    </source>
</evidence>
<dbReference type="OrthoDB" id="7869153at2"/>
<dbReference type="InterPro" id="IPR026838">
    <property type="entry name" value="YheC/D"/>
</dbReference>
<sequence>MKYKKSKWKQADLLKRNHVTAKALPETLFYNIQNLKDMLKRHPFVYIKPDTGGQGRGIFRVTRKLTKEYHIQGNHYSQMCTDVNSVHQCLEILIQAQNYIIQQGIQSETSDGRPFDFRVHVQRVRGRWVIGGIVGRLGSPSNIVTNRHQGGRPLRIKQLFRKYLAWNRKKEKRVIERIKRLAMETAKAMNKGYPECLEQGVDIGVDAKGRPWIFESNITPGIAVFAALKDKKAYWKIRKNRRLQRKDKEIAMSRYMFTFFLYVSSSCWLLDLVDRFF</sequence>
<feature type="transmembrane region" description="Helical" evidence="1">
    <location>
        <begin position="255"/>
        <end position="273"/>
    </location>
</feature>
<dbReference type="SUPFAM" id="SSF56059">
    <property type="entry name" value="Glutathione synthetase ATP-binding domain-like"/>
    <property type="match status" value="1"/>
</dbReference>
<keyword evidence="3" id="KW-1185">Reference proteome</keyword>
<dbReference type="PANTHER" id="PTHR21621">
    <property type="entry name" value="RIBOSOMAL PROTEIN S6 MODIFICATION PROTEIN"/>
    <property type="match status" value="1"/>
</dbReference>
<dbReference type="Gene3D" id="3.30.470.20">
    <property type="entry name" value="ATP-grasp fold, B domain"/>
    <property type="match status" value="1"/>
</dbReference>
<evidence type="ECO:0000313" key="2">
    <source>
        <dbReference type="EMBL" id="SMO62902.1"/>
    </source>
</evidence>
<name>A0A521CU14_9BACL</name>
<keyword evidence="1" id="KW-1133">Transmembrane helix</keyword>
<dbReference type="Proteomes" id="UP000315636">
    <property type="component" value="Unassembled WGS sequence"/>
</dbReference>
<dbReference type="AlphaFoldDB" id="A0A521CU14"/>
<protein>
    <submittedName>
        <fullName evidence="2">YheC/D like ATP-grasp</fullName>
    </submittedName>
</protein>
<keyword evidence="1" id="KW-0472">Membrane</keyword>
<keyword evidence="1" id="KW-0812">Transmembrane</keyword>
<dbReference type="GO" id="GO:0005737">
    <property type="term" value="C:cytoplasm"/>
    <property type="evidence" value="ECO:0007669"/>
    <property type="project" value="TreeGrafter"/>
</dbReference>
<dbReference type="PANTHER" id="PTHR21621:SF0">
    <property type="entry name" value="BETA-CITRYLGLUTAMATE SYNTHASE B-RELATED"/>
    <property type="match status" value="1"/>
</dbReference>
<accession>A0A521CU14</accession>
<evidence type="ECO:0000256" key="1">
    <source>
        <dbReference type="SAM" id="Phobius"/>
    </source>
</evidence>
<reference evidence="2 3" key="1">
    <citation type="submission" date="2017-05" db="EMBL/GenBank/DDBJ databases">
        <authorList>
            <person name="Varghese N."/>
            <person name="Submissions S."/>
        </authorList>
    </citation>
    <scope>NUCLEOTIDE SEQUENCE [LARGE SCALE GENOMIC DNA]</scope>
    <source>
        <strain evidence="2 3">DSM 45474</strain>
    </source>
</reference>